<dbReference type="Pfam" id="PF12054">
    <property type="entry name" value="DUF3535"/>
    <property type="match status" value="1"/>
</dbReference>
<dbReference type="PANTHER" id="PTHR36498">
    <property type="entry name" value="TATA-BINDING PROTEIN-ASSOCIATED FACTOR 172"/>
    <property type="match status" value="1"/>
</dbReference>
<dbReference type="GO" id="GO:0017025">
    <property type="term" value="F:TBP-class protein binding"/>
    <property type="evidence" value="ECO:0007669"/>
    <property type="project" value="EnsemblFungi"/>
</dbReference>
<evidence type="ECO:0000259" key="13">
    <source>
        <dbReference type="PROSITE" id="PS51192"/>
    </source>
</evidence>
<dbReference type="InterPro" id="IPR027417">
    <property type="entry name" value="P-loop_NTPase"/>
</dbReference>
<dbReference type="InterPro" id="IPR000330">
    <property type="entry name" value="SNF2_N"/>
</dbReference>
<evidence type="ECO:0000256" key="11">
    <source>
        <dbReference type="SAM" id="Coils"/>
    </source>
</evidence>
<dbReference type="CDD" id="cd18793">
    <property type="entry name" value="SF2_C_SNF"/>
    <property type="match status" value="1"/>
</dbReference>
<evidence type="ECO:0000256" key="4">
    <source>
        <dbReference type="ARBA" id="ARBA00022801"/>
    </source>
</evidence>
<feature type="region of interest" description="Disordered" evidence="12">
    <location>
        <begin position="1795"/>
        <end position="1815"/>
    </location>
</feature>
<keyword evidence="6" id="KW-0067">ATP-binding</keyword>
<dbReference type="GO" id="GO:0005524">
    <property type="term" value="F:ATP binding"/>
    <property type="evidence" value="ECO:0007669"/>
    <property type="project" value="UniProtKB-KW"/>
</dbReference>
<keyword evidence="3" id="KW-0547">Nucleotide-binding</keyword>
<keyword evidence="7" id="KW-0238">DNA-binding</keyword>
<dbReference type="InterPro" id="IPR049730">
    <property type="entry name" value="SNF2/RAD54-like_C"/>
</dbReference>
<sequence>MATRLDRLVLLLDTGSSAAVRQTAAQQIAEIHRQHPSEIFNLLSRVVVHLRSKTWDTRIAAGQALEAIASNIPDWPVSDSEIKHSGEEAINGVPATVEKREDEDMSASAPALEGAVMANKLSFDTFNIESVLANGRLLLGSAGKEYELDLSDLTPQERLAQQKKNLKKRLGLDNQFMDVDLFDDADIDASLKTETNANSAAPADAKAEKMEIDTTGLSKRELNRLKRKLKKEGSGRAEKKRTMDAGSSPSATPSKSETPIKQESAFDVTEQPQSDKVVVESKVRPQGSSASEVFRVPPAMWPFSRVCEHLCEDLFDPGWEIRHGAAIGLRCILKGSGKGAGKVDGAPDNEANHDVWMEDVAIRLLCVFALDRFADFISDQVVCPVRETCSQTLGALVNYMKPEAVKRVHSFLLMLIHQREPCFGEKGIWEVRHAGLLGLKYVIAVRKDIVQLMLAGTIDAVVLGLRDHDDDVRAVSAASLLPITTELVQSCSTSKVTEIVMTLWDCLLDLKDDLSSSTGAVMDLLARLFESETVMENMRETASLKDLLPRLYPFFRHTITNVRLSVLNAIATFLERNTGSEWVDDIIFRLSFQNILLEERDKILAASVRVWDLLSSPTHLPIDLILSSTQNWLGNWFELTMTPIGQPLETRNMYIPSGAFGAGSTSVTGVTETSGHNIDVGMVNQDFSLISMETVLRGRLGCSTALGKVMSVWSDESMEVAYKDILLSMLVSSWAIKRHLSAIVIEEWARARKKSLEPSYQIGTLVHMSSFAKALSVAATNCLGDQDSGHYFELTPILRKMKAESAVLVSFASQVGNGTSIALSIPALVPGEVGTENASANELFSPSLATQVLETVTEALFNTKKQKEDLKERRMRLSASINQYNASKQKLDINVSAAVASAVITLESLPAKLNPIVRSVMNSIKFEANMELQERAATSLASLILLCVHREGSTPSDKIIKNLCVFLCSDTTEVPLLESDRRVEGILTLQRLTAPKDKEDVIPTLSENQLMKRGAQIALAMFCETFGAKVFDTLPKLRSCMISRLIDVFGEHVSGGAAGVNAANDLISANVSIGQEVIDALIVTLTVFPSLHPDVCMETLTSTLPSIGKAIQCKYAVVRSVAARCLAIMCNVATVLAMPFVVTNIIPLLGDSESVVHRQGAAETIHHLVQMLDAKILPYVVFLIVPILGRMSDPDDEVRLIMTNCFASVIKLVPLEAGIPDPEGMSPELLQHREQERKFLGQLLDNHKVDNYTIPVKINAELRRYQQDGVNWLAFLKQYHLHGILCDDMGLGKTLQSICILASDQFERQQKFKETGSPDSKPLPSLVVCPPTLAGHWAQEVRTYTNNLKSLLYTGGPMERKRLRSLIPTLDVVIMSYDIVRNDIDDLCKIDWNYCILDEGHIIKNGKTKITKAVKSIKANHRLILSGTPIQNNVLELWSLFDFLMPGFLGTEKLFNDRFGKPILASKDAKSSSKEQEAGALALEALHKQVLPFLLRRLKEDVLHDLPPKIIQDYYCELSDVQKHLYEDFAKSQARRSLDGEIEEEASEKPDAGKKNASHIFQALQYLRKLCNHPLLVINDKHPEYAAITNKLARSKSSLHDIENAPKLLALKQLLLDCGIGMDSDADNSPLASTAVSQHRALIFCQLKIMLDIIESDLLKPLMSSVSYLRLDGSVDANKRHEIVQKFNADPSIDVLLLTTHVGGLGLNLTGADTVIFVEHDWNPMKDLQAMDRAHRIGQKKVVNVYRLITRGTLEEKIMGLQKFKLNIASSIVNQQNSGLQSMDTDQILDLFNVPSKDDEKSGKKANGEQKPIKKQTAKAVIENLETMWDEKQYDEEFNLDSFIQNLR</sequence>
<dbReference type="GO" id="GO:0006364">
    <property type="term" value="P:rRNA processing"/>
    <property type="evidence" value="ECO:0007669"/>
    <property type="project" value="EnsemblFungi"/>
</dbReference>
<dbReference type="PANTHER" id="PTHR36498:SF1">
    <property type="entry name" value="TATA-BINDING PROTEIN-ASSOCIATED FACTOR 172"/>
    <property type="match status" value="1"/>
</dbReference>
<feature type="coiled-coil region" evidence="11">
    <location>
        <begin position="853"/>
        <end position="887"/>
    </location>
</feature>
<dbReference type="SUPFAM" id="SSF52540">
    <property type="entry name" value="P-loop containing nucleoside triphosphate hydrolases"/>
    <property type="match status" value="2"/>
</dbReference>
<dbReference type="Pfam" id="PF00271">
    <property type="entry name" value="Helicase_C"/>
    <property type="match status" value="1"/>
</dbReference>
<keyword evidence="5" id="KW-0347">Helicase</keyword>
<keyword evidence="2" id="KW-0677">Repeat</keyword>
<dbReference type="FunFam" id="3.40.50.10810:FF:000009">
    <property type="entry name" value="B-TFIID TATA-box-binding protein-associated factor 1"/>
    <property type="match status" value="1"/>
</dbReference>
<keyword evidence="8" id="KW-0539">Nucleus</keyword>
<evidence type="ECO:0000256" key="3">
    <source>
        <dbReference type="ARBA" id="ARBA00022741"/>
    </source>
</evidence>
<dbReference type="GO" id="GO:0045892">
    <property type="term" value="P:negative regulation of DNA-templated transcription"/>
    <property type="evidence" value="ECO:0007669"/>
    <property type="project" value="EnsemblFungi"/>
</dbReference>
<keyword evidence="16" id="KW-1185">Reference proteome</keyword>
<evidence type="ECO:0000259" key="14">
    <source>
        <dbReference type="PROSITE" id="PS51194"/>
    </source>
</evidence>
<evidence type="ECO:0000256" key="5">
    <source>
        <dbReference type="ARBA" id="ARBA00022806"/>
    </source>
</evidence>
<name>A0A261XW26_9FUNG</name>
<evidence type="ECO:0000256" key="6">
    <source>
        <dbReference type="ARBA" id="ARBA00022840"/>
    </source>
</evidence>
<comment type="caution">
    <text evidence="15">The sequence shown here is derived from an EMBL/GenBank/DDBJ whole genome shotgun (WGS) entry which is preliminary data.</text>
</comment>
<comment type="subcellular location">
    <subcellularLocation>
        <location evidence="1">Nucleus</location>
    </subcellularLocation>
</comment>
<dbReference type="Gene3D" id="3.40.50.10810">
    <property type="entry name" value="Tandem AAA-ATPase domain"/>
    <property type="match status" value="1"/>
</dbReference>
<dbReference type="InterPro" id="IPR016024">
    <property type="entry name" value="ARM-type_fold"/>
</dbReference>
<dbReference type="InterPro" id="IPR038718">
    <property type="entry name" value="SNF2-like_sf"/>
</dbReference>
<feature type="compositionally biased region" description="Basic and acidic residues" evidence="12">
    <location>
        <begin position="205"/>
        <end position="224"/>
    </location>
</feature>
<dbReference type="Gene3D" id="1.25.10.10">
    <property type="entry name" value="Leucine-rich Repeat Variant"/>
    <property type="match status" value="2"/>
</dbReference>
<dbReference type="OrthoDB" id="10252227at2759"/>
<feature type="compositionally biased region" description="Basic and acidic residues" evidence="12">
    <location>
        <begin position="1796"/>
        <end position="1812"/>
    </location>
</feature>
<dbReference type="GO" id="GO:0005667">
    <property type="term" value="C:transcription regulator complex"/>
    <property type="evidence" value="ECO:0007669"/>
    <property type="project" value="EnsemblFungi"/>
</dbReference>
<protein>
    <recommendedName>
        <fullName evidence="9">TATA-binding protein-associated factor mot1</fullName>
    </recommendedName>
    <alternativeName>
        <fullName evidence="10">Modifier of transcription 1</fullName>
    </alternativeName>
</protein>
<proteinExistence type="predicted"/>
<evidence type="ECO:0000313" key="16">
    <source>
        <dbReference type="Proteomes" id="UP000242875"/>
    </source>
</evidence>
<evidence type="ECO:0000256" key="10">
    <source>
        <dbReference type="ARBA" id="ARBA00081329"/>
    </source>
</evidence>
<evidence type="ECO:0000256" key="9">
    <source>
        <dbReference type="ARBA" id="ARBA00073046"/>
    </source>
</evidence>
<dbReference type="Gene3D" id="3.40.50.300">
    <property type="entry name" value="P-loop containing nucleotide triphosphate hydrolases"/>
    <property type="match status" value="1"/>
</dbReference>
<dbReference type="EMBL" id="MVBO01000143">
    <property type="protein sequence ID" value="OZJ02562.1"/>
    <property type="molecule type" value="Genomic_DNA"/>
</dbReference>
<dbReference type="FunFam" id="3.40.50.300:FF:000428">
    <property type="entry name" value="TATA-binding protein-associated factor 172"/>
    <property type="match status" value="1"/>
</dbReference>
<dbReference type="Proteomes" id="UP000242875">
    <property type="component" value="Unassembled WGS sequence"/>
</dbReference>
<dbReference type="SUPFAM" id="SSF48371">
    <property type="entry name" value="ARM repeat"/>
    <property type="match status" value="1"/>
</dbReference>
<feature type="domain" description="Helicase ATP-binding" evidence="13">
    <location>
        <begin position="1274"/>
        <end position="1447"/>
    </location>
</feature>
<dbReference type="GO" id="GO:0016887">
    <property type="term" value="F:ATP hydrolysis activity"/>
    <property type="evidence" value="ECO:0007669"/>
    <property type="project" value="EnsemblFungi"/>
</dbReference>
<dbReference type="GO" id="GO:0042790">
    <property type="term" value="P:nucleolar large rRNA transcription by RNA polymerase I"/>
    <property type="evidence" value="ECO:0007669"/>
    <property type="project" value="EnsemblFungi"/>
</dbReference>
<organism evidence="15 16">
    <name type="scientific">Bifiguratus adelaidae</name>
    <dbReference type="NCBI Taxonomy" id="1938954"/>
    <lineage>
        <taxon>Eukaryota</taxon>
        <taxon>Fungi</taxon>
        <taxon>Fungi incertae sedis</taxon>
        <taxon>Mucoromycota</taxon>
        <taxon>Mucoromycotina</taxon>
        <taxon>Endogonomycetes</taxon>
        <taxon>Endogonales</taxon>
        <taxon>Endogonales incertae sedis</taxon>
        <taxon>Bifiguratus</taxon>
    </lineage>
</organism>
<dbReference type="PROSITE" id="PS51194">
    <property type="entry name" value="HELICASE_CTER"/>
    <property type="match status" value="1"/>
</dbReference>
<dbReference type="GO" id="GO:0000228">
    <property type="term" value="C:nuclear chromosome"/>
    <property type="evidence" value="ECO:0007669"/>
    <property type="project" value="EnsemblFungi"/>
</dbReference>
<dbReference type="SMART" id="SM00490">
    <property type="entry name" value="HELICc"/>
    <property type="match status" value="1"/>
</dbReference>
<dbReference type="CDD" id="cd17999">
    <property type="entry name" value="DEXHc_Mot1"/>
    <property type="match status" value="1"/>
</dbReference>
<reference evidence="15 16" key="1">
    <citation type="journal article" date="2017" name="Mycologia">
        <title>Bifiguratus adelaidae, gen. et sp. nov., a new member of Mucoromycotina in endophytic and soil-dwelling habitats.</title>
        <authorList>
            <person name="Torres-Cruz T.J."/>
            <person name="Billingsley Tobias T.L."/>
            <person name="Almatruk M."/>
            <person name="Hesse C."/>
            <person name="Kuske C.R."/>
            <person name="Desiro A."/>
            <person name="Benucci G.M."/>
            <person name="Bonito G."/>
            <person name="Stajich J.E."/>
            <person name="Dunlap C."/>
            <person name="Arnold A.E."/>
            <person name="Porras-Alfaro A."/>
        </authorList>
    </citation>
    <scope>NUCLEOTIDE SEQUENCE [LARGE SCALE GENOMIC DNA]</scope>
    <source>
        <strain evidence="15 16">AZ0501</strain>
    </source>
</reference>
<evidence type="ECO:0000256" key="12">
    <source>
        <dbReference type="SAM" id="MobiDB-lite"/>
    </source>
</evidence>
<keyword evidence="11" id="KW-0175">Coiled coil</keyword>
<feature type="region of interest" description="Disordered" evidence="12">
    <location>
        <begin position="195"/>
        <end position="273"/>
    </location>
</feature>
<dbReference type="InterPro" id="IPR044972">
    <property type="entry name" value="Mot1"/>
</dbReference>
<gene>
    <name evidence="15" type="ORF">BZG36_04331</name>
</gene>
<evidence type="ECO:0000313" key="15">
    <source>
        <dbReference type="EMBL" id="OZJ02562.1"/>
    </source>
</evidence>
<dbReference type="InterPro" id="IPR022707">
    <property type="entry name" value="Mot1_central_dom"/>
</dbReference>
<dbReference type="InterPro" id="IPR011989">
    <property type="entry name" value="ARM-like"/>
</dbReference>
<dbReference type="SMART" id="SM00487">
    <property type="entry name" value="DEXDc"/>
    <property type="match status" value="1"/>
</dbReference>
<evidence type="ECO:0000256" key="7">
    <source>
        <dbReference type="ARBA" id="ARBA00023125"/>
    </source>
</evidence>
<dbReference type="InterPro" id="IPR044078">
    <property type="entry name" value="Mot1_ATP-bd"/>
</dbReference>
<dbReference type="GO" id="GO:0004386">
    <property type="term" value="F:helicase activity"/>
    <property type="evidence" value="ECO:0007669"/>
    <property type="project" value="UniProtKB-KW"/>
</dbReference>
<feature type="domain" description="Helicase C-terminal" evidence="14">
    <location>
        <begin position="1610"/>
        <end position="1788"/>
    </location>
</feature>
<dbReference type="GO" id="GO:0045898">
    <property type="term" value="P:regulation of RNA polymerase II transcription preinitiation complex assembly"/>
    <property type="evidence" value="ECO:0007669"/>
    <property type="project" value="EnsemblFungi"/>
</dbReference>
<accession>A0A261XW26</accession>
<dbReference type="Pfam" id="PF00176">
    <property type="entry name" value="SNF2-rel_dom"/>
    <property type="match status" value="1"/>
</dbReference>
<dbReference type="InterPro" id="IPR014001">
    <property type="entry name" value="Helicase_ATP-bd"/>
</dbReference>
<feature type="compositionally biased region" description="Polar residues" evidence="12">
    <location>
        <begin position="245"/>
        <end position="261"/>
    </location>
</feature>
<feature type="compositionally biased region" description="Basic and acidic residues" evidence="12">
    <location>
        <begin position="231"/>
        <end position="243"/>
    </location>
</feature>
<evidence type="ECO:0000256" key="2">
    <source>
        <dbReference type="ARBA" id="ARBA00022737"/>
    </source>
</evidence>
<dbReference type="InterPro" id="IPR001650">
    <property type="entry name" value="Helicase_C-like"/>
</dbReference>
<dbReference type="PROSITE" id="PS51192">
    <property type="entry name" value="HELICASE_ATP_BIND_1"/>
    <property type="match status" value="1"/>
</dbReference>
<keyword evidence="4" id="KW-0378">Hydrolase</keyword>
<evidence type="ECO:0000256" key="1">
    <source>
        <dbReference type="ARBA" id="ARBA00004123"/>
    </source>
</evidence>
<dbReference type="GO" id="GO:0003677">
    <property type="term" value="F:DNA binding"/>
    <property type="evidence" value="ECO:0007669"/>
    <property type="project" value="UniProtKB-KW"/>
</dbReference>
<evidence type="ECO:0000256" key="8">
    <source>
        <dbReference type="ARBA" id="ARBA00023242"/>
    </source>
</evidence>